<feature type="domain" description="Disease resistance R13L4/SHOC-2-like LRR" evidence="3">
    <location>
        <begin position="858"/>
        <end position="986"/>
    </location>
</feature>
<evidence type="ECO:0000259" key="3">
    <source>
        <dbReference type="Pfam" id="PF23598"/>
    </source>
</evidence>
<dbReference type="SUPFAM" id="SSF52058">
    <property type="entry name" value="L domain-like"/>
    <property type="match status" value="1"/>
</dbReference>
<dbReference type="Proteomes" id="UP000824469">
    <property type="component" value="Unassembled WGS sequence"/>
</dbReference>
<evidence type="ECO:0000259" key="2">
    <source>
        <dbReference type="Pfam" id="PF00931"/>
    </source>
</evidence>
<evidence type="ECO:0000313" key="4">
    <source>
        <dbReference type="EMBL" id="KAH9288701.1"/>
    </source>
</evidence>
<keyword evidence="1" id="KW-0677">Repeat</keyword>
<accession>A0AA38F4A3</accession>
<organism evidence="4 5">
    <name type="scientific">Taxus chinensis</name>
    <name type="common">Chinese yew</name>
    <name type="synonym">Taxus wallichiana var. chinensis</name>
    <dbReference type="NCBI Taxonomy" id="29808"/>
    <lineage>
        <taxon>Eukaryota</taxon>
        <taxon>Viridiplantae</taxon>
        <taxon>Streptophyta</taxon>
        <taxon>Embryophyta</taxon>
        <taxon>Tracheophyta</taxon>
        <taxon>Spermatophyta</taxon>
        <taxon>Pinopsida</taxon>
        <taxon>Pinidae</taxon>
        <taxon>Conifers II</taxon>
        <taxon>Cupressales</taxon>
        <taxon>Taxaceae</taxon>
        <taxon>Taxus</taxon>
    </lineage>
</organism>
<dbReference type="InterPro" id="IPR055414">
    <property type="entry name" value="LRR_R13L4/SHOC2-like"/>
</dbReference>
<dbReference type="Pfam" id="PF00931">
    <property type="entry name" value="NB-ARC"/>
    <property type="match status" value="1"/>
</dbReference>
<dbReference type="PANTHER" id="PTHR36766:SF30">
    <property type="entry name" value="TIR-NBS TYPE DISEASE RESISTANCE PROTEIN-RELATED"/>
    <property type="match status" value="1"/>
</dbReference>
<dbReference type="EMBL" id="JAHRHJ020003813">
    <property type="protein sequence ID" value="KAH9288701.1"/>
    <property type="molecule type" value="Genomic_DNA"/>
</dbReference>
<evidence type="ECO:0000256" key="1">
    <source>
        <dbReference type="ARBA" id="ARBA00022737"/>
    </source>
</evidence>
<proteinExistence type="predicted"/>
<dbReference type="Pfam" id="PF23598">
    <property type="entry name" value="LRR_14"/>
    <property type="match status" value="1"/>
</dbReference>
<dbReference type="InterPro" id="IPR027417">
    <property type="entry name" value="P-loop_NTPase"/>
</dbReference>
<gene>
    <name evidence="4" type="ORF">KI387_032818</name>
</gene>
<keyword evidence="5" id="KW-1185">Reference proteome</keyword>
<dbReference type="Gene3D" id="3.40.50.300">
    <property type="entry name" value="P-loop containing nucleotide triphosphate hydrolases"/>
    <property type="match status" value="1"/>
</dbReference>
<dbReference type="InterPro" id="IPR002182">
    <property type="entry name" value="NB-ARC"/>
</dbReference>
<dbReference type="SUPFAM" id="SSF52047">
    <property type="entry name" value="RNI-like"/>
    <property type="match status" value="1"/>
</dbReference>
<comment type="caution">
    <text evidence="4">The sequence shown here is derived from an EMBL/GenBank/DDBJ whole genome shotgun (WGS) entry which is preliminary data.</text>
</comment>
<dbReference type="InterPro" id="IPR046349">
    <property type="entry name" value="C1-like_sf"/>
</dbReference>
<name>A0AA38F4A3_TAXCH</name>
<dbReference type="OMA" id="RIENCKL"/>
<reference evidence="4 5" key="1">
    <citation type="journal article" date="2021" name="Nat. Plants">
        <title>The Taxus genome provides insights into paclitaxel biosynthesis.</title>
        <authorList>
            <person name="Xiong X."/>
            <person name="Gou J."/>
            <person name="Liao Q."/>
            <person name="Li Y."/>
            <person name="Zhou Q."/>
            <person name="Bi G."/>
            <person name="Li C."/>
            <person name="Du R."/>
            <person name="Wang X."/>
            <person name="Sun T."/>
            <person name="Guo L."/>
            <person name="Liang H."/>
            <person name="Lu P."/>
            <person name="Wu Y."/>
            <person name="Zhang Z."/>
            <person name="Ro D.K."/>
            <person name="Shang Y."/>
            <person name="Huang S."/>
            <person name="Yan J."/>
        </authorList>
    </citation>
    <scope>NUCLEOTIDE SEQUENCE [LARGE SCALE GENOMIC DNA]</scope>
    <source>
        <strain evidence="4">Ta-2019</strain>
    </source>
</reference>
<dbReference type="GO" id="GO:0006952">
    <property type="term" value="P:defense response"/>
    <property type="evidence" value="ECO:0007669"/>
    <property type="project" value="UniProtKB-KW"/>
</dbReference>
<dbReference type="SUPFAM" id="SSF57889">
    <property type="entry name" value="Cysteine-rich domain"/>
    <property type="match status" value="1"/>
</dbReference>
<dbReference type="SUPFAM" id="SSF52540">
    <property type="entry name" value="P-loop containing nucleoside triphosphate hydrolases"/>
    <property type="match status" value="1"/>
</dbReference>
<evidence type="ECO:0000313" key="5">
    <source>
        <dbReference type="Proteomes" id="UP000824469"/>
    </source>
</evidence>
<protein>
    <submittedName>
        <fullName evidence="4">Uncharacterized protein</fullName>
    </submittedName>
</protein>
<dbReference type="InterPro" id="IPR032675">
    <property type="entry name" value="LRR_dom_sf"/>
</dbReference>
<dbReference type="GO" id="GO:0043531">
    <property type="term" value="F:ADP binding"/>
    <property type="evidence" value="ECO:0007669"/>
    <property type="project" value="InterPro"/>
</dbReference>
<feature type="non-terminal residue" evidence="4">
    <location>
        <position position="1"/>
    </location>
</feature>
<dbReference type="PRINTS" id="PR00364">
    <property type="entry name" value="DISEASERSIST"/>
</dbReference>
<dbReference type="Gene3D" id="3.80.10.10">
    <property type="entry name" value="Ribonuclease Inhibitor"/>
    <property type="match status" value="2"/>
</dbReference>
<feature type="domain" description="NB-ARC" evidence="2">
    <location>
        <begin position="199"/>
        <end position="344"/>
    </location>
</feature>
<sequence>DPTEASSSSGGIQVEAVASSTTLAAQIIDKISTEAQTFADSEVAKAIGSTVISAAKVIGEAHWIFVALSMAAYALERCATVTSNVEECRELLLTVAEFAKDLKKFNAAMGGESDQKVGKAVKVVAEGAFMCCQYIAQGRASRYWSATTIEKELHKTREQIREIWPSLTFTAVTQIARNLTRRSHPSPRNLLDFKPVGIEKQISDVVKLLDMSGSDPAVAVILQGFGGVGKTTLAAAVIQILDLASTDFKFCRVIIDEKAPDQTSHILKLQRNIIQDFEGPKYDLRDADDGRGQIQRAMENKCCFLFVDNVVDSDYIRQLLPKHLLPASENSKMRILITSRGSDVRLIDEVAEACGGVPLLLSVFGNQLKFEREEGNYEAALAALEKGDLDSFAYEDHVADKLLFVYNKMNEEDQETFLDICVYYHGNPWHLVSCILSERNLETFRRRMLLSKSDPGEEVIVHDILRLMGRKEAKGTRLINYEELEEVITDESKLRNVKGLYLWDDTCLTTLKSSHLNAMRDSLRFLSLGPWVKIDGPPCDGAFKNLRYLYVDDVPVFPFKDASRMENLKVFYNFSKPGIDLPRLPPALKVIFHHLPILDFDAFPNMPLQNLKSLERLVLTPKKPLILAQGLELPASLKILVLNRCKQVPKAFGHLTALEEVDLDECDMEALPKGFTKLIKLSKLSMNGCTNLTSLSKGFGLLSSLTSLNLEGCTRLEGLPVDFGELRALESLFMRGCENLRALPDEFGRLSSLHVLDLTGCINLQRLPESFGKLSLQKLQLESLVSLEQLPESIGNLPCLKDLRLIYCNSLSSLPDSFVRLKTLEILHIKSCIKLNAMPKDFGQLSSLIELVVEDCPKLKELPHGIETLPALKILTLKRCKSLENLPAGFGELTSLEELTLSVLMISTLPHGFQGLRRLKQLYIYFCPKLESVVNEFENLSSLRRLWILNCNMLEGKTMDKIMKLQHCYYLDIENSEKLVQQWKEMVQQKEEYPMIVCTSNTLSEEERQRATRIGLLGGQCIELNSSRDGWIEHPSMPVFKDTTSVAVIGLPHLDQQLLQRVMGTAIEAARAASSGQLRIICVKKVSLYGETPAADAKEEERITKILKWLPHGSLVIPSTDTRRLSLIKELCFSSSADDKVACFMADIRADNKGRQTFLDGETIEENNISEKIVQKLSSSECAAEKEDDILDKRNGEEQEISSWPEKFKEANIDHFICSNNSKITLDQLQGKTIGIIICDLDSIECIKLQRVYKDFEIMDSDFQGVWIPILSNEEYGFGTYARAFEKMPWASLPNPKSMTEKNPGFIIFDKGFETILNPNALSAIMAWGVKAYPFTQDRIDPIISNMHTKSSLKFLLEDMNFLDLQGNTVKESYDGKLIFLYAEPPSKKFKMKSKLEQLLQEDADFEILYVGYFCTEEQQDVEALEKIYEDVTQTMLWPKLSFWDMIMFWHRCKYLLNEKGEQLNMCLTLQSLLKHLYIEKRWLVLLDTDGVVTASGNEVVDVICKSNEKDVSKVDKMMKKGLIESLKTGKCDEMVKKFFKDELPNFPEHPQHPLFLRYKGASTITCDVCYTPSIVCAPDQKRMYQCEDCDWDLCGDCWEIYSKEQLNPILIENDHYSFVEDEKQQRELQEDLIM</sequence>
<dbReference type="PANTHER" id="PTHR36766">
    <property type="entry name" value="PLANT BROAD-SPECTRUM MILDEW RESISTANCE PROTEIN RPW8"/>
    <property type="match status" value="1"/>
</dbReference>